<keyword evidence="2 3" id="KW-0560">Oxidoreductase</keyword>
<dbReference type="InterPro" id="IPR036291">
    <property type="entry name" value="NAD(P)-bd_dom_sf"/>
</dbReference>
<dbReference type="EMBL" id="CACRUT010000015">
    <property type="protein sequence ID" value="VYU32836.1"/>
    <property type="molecule type" value="Genomic_DNA"/>
</dbReference>
<dbReference type="GO" id="GO:0016020">
    <property type="term" value="C:membrane"/>
    <property type="evidence" value="ECO:0007669"/>
    <property type="project" value="TreeGrafter"/>
</dbReference>
<evidence type="ECO:0000313" key="3">
    <source>
        <dbReference type="EMBL" id="VYU32836.1"/>
    </source>
</evidence>
<dbReference type="PANTHER" id="PTHR44196">
    <property type="entry name" value="DEHYDROGENASE/REDUCTASE SDR FAMILY MEMBER 7B"/>
    <property type="match status" value="1"/>
</dbReference>
<dbReference type="Gene3D" id="3.40.50.720">
    <property type="entry name" value="NAD(P)-binding Rossmann-like Domain"/>
    <property type="match status" value="1"/>
</dbReference>
<comment type="similarity">
    <text evidence="1">Belongs to the short-chain dehydrogenases/reductases (SDR) family.</text>
</comment>
<dbReference type="PANTHER" id="PTHR44196:SF3">
    <property type="entry name" value="SHORT CHAIN DEHYDROGENASE FAMILY PROTEIN"/>
    <property type="match status" value="1"/>
</dbReference>
<evidence type="ECO:0000256" key="2">
    <source>
        <dbReference type="ARBA" id="ARBA00023002"/>
    </source>
</evidence>
<dbReference type="SUPFAM" id="SSF51735">
    <property type="entry name" value="NAD(P)-binding Rossmann-fold domains"/>
    <property type="match status" value="1"/>
</dbReference>
<dbReference type="EC" id="1.-.-.-" evidence="3"/>
<dbReference type="PRINTS" id="PR00081">
    <property type="entry name" value="GDHRDH"/>
</dbReference>
<dbReference type="GO" id="GO:0016491">
    <property type="term" value="F:oxidoreductase activity"/>
    <property type="evidence" value="ECO:0007669"/>
    <property type="project" value="UniProtKB-KW"/>
</dbReference>
<accession>A0A6N3DU02</accession>
<organism evidence="3">
    <name type="scientific">Paraprevotella clara</name>
    <dbReference type="NCBI Taxonomy" id="454154"/>
    <lineage>
        <taxon>Bacteria</taxon>
        <taxon>Pseudomonadati</taxon>
        <taxon>Bacteroidota</taxon>
        <taxon>Bacteroidia</taxon>
        <taxon>Bacteroidales</taxon>
        <taxon>Prevotellaceae</taxon>
        <taxon>Paraprevotella</taxon>
    </lineage>
</organism>
<dbReference type="AlphaFoldDB" id="A0A6N3DU02"/>
<sequence length="242" mass="26760">MKRILIVGATSGIGEGLARLYAERGEVKIGVMGRRSGRLKDLCASRPDVFEAEVCDVTDTEALPVALERLASRLGGVDILVLSSGTGDLNPELDYAVERCTLDTNVTGWTCVADWAIRYFENRGQGHLATVTSVGGLRGSGAAPAYNATKSFQMNYLEGLRQRVAARRLPIEVTDIRPGFVDTAMAKGEGLFWVAPVDKACRQIARGIDRQRKVVYVTRRWRLVAWVYRHIPGWLYVRMMKG</sequence>
<name>A0A6N3DU02_9BACT</name>
<evidence type="ECO:0000256" key="1">
    <source>
        <dbReference type="ARBA" id="ARBA00006484"/>
    </source>
</evidence>
<protein>
    <submittedName>
        <fullName evidence="3">Putative oxidoreductase</fullName>
        <ecNumber evidence="3">1.-.-.-</ecNumber>
    </submittedName>
</protein>
<dbReference type="RefSeq" id="WP_412442024.1">
    <property type="nucleotide sequence ID" value="NZ_CACRUT010000015.1"/>
</dbReference>
<gene>
    <name evidence="3" type="ORF">PCLFYP37_02529</name>
</gene>
<dbReference type="InterPro" id="IPR002347">
    <property type="entry name" value="SDR_fam"/>
</dbReference>
<dbReference type="Pfam" id="PF00106">
    <property type="entry name" value="adh_short"/>
    <property type="match status" value="1"/>
</dbReference>
<reference evidence="3" key="1">
    <citation type="submission" date="2019-11" db="EMBL/GenBank/DDBJ databases">
        <authorList>
            <person name="Feng L."/>
        </authorList>
    </citation>
    <scope>NUCLEOTIDE SEQUENCE</scope>
    <source>
        <strain evidence="3">PclaraLFYP37</strain>
    </source>
</reference>
<proteinExistence type="inferred from homology"/>